<keyword evidence="4 9" id="KW-0028">Amino-acid biosynthesis</keyword>
<keyword evidence="7 9" id="KW-0456">Lyase</keyword>
<sequence length="270" mass="29554">MSRIATCFKTVRQKKRGAFIPYIESGDPDYQTALNILKAMPYAGADLIEIGIPFSDPMADGPTVQAAANRSLKAGTNMQKTLQMVRDFRQDNQTTPIILMGYVNPIEHYGYERFCQDAEQAGVDGLIIVDMPHEELGCILPYAGKHHLDVIRLVTPVTPKNRLEKILKDASGFIYYVSITGVTGTKTASQKDLEKTIPIIRSVSDLPIAIGFGISTAEHVQNAIKHADAAVVASALLKTLESTLNQDYHSTDTTIEKVIQHVALLSANTL</sequence>
<evidence type="ECO:0000256" key="7">
    <source>
        <dbReference type="ARBA" id="ARBA00023239"/>
    </source>
</evidence>
<protein>
    <recommendedName>
        <fullName evidence="9">Tryptophan synthase alpha chain</fullName>
        <ecNumber evidence="9">4.2.1.20</ecNumber>
    </recommendedName>
</protein>
<dbReference type="InterPro" id="IPR013785">
    <property type="entry name" value="Aldolase_TIM"/>
</dbReference>
<comment type="caution">
    <text evidence="11">The sequence shown here is derived from an EMBL/GenBank/DDBJ whole genome shotgun (WGS) entry which is preliminary data.</text>
</comment>
<comment type="pathway">
    <text evidence="2 9">Amino-acid biosynthesis; L-tryptophan biosynthesis; L-tryptophan from chorismate: step 5/5.</text>
</comment>
<comment type="similarity">
    <text evidence="9 10">Belongs to the TrpA family.</text>
</comment>
<dbReference type="Pfam" id="PF00290">
    <property type="entry name" value="Trp_syntA"/>
    <property type="match status" value="1"/>
</dbReference>
<comment type="subunit">
    <text evidence="3 9">Tetramer of two alpha and two beta chains.</text>
</comment>
<keyword evidence="5 9" id="KW-0822">Tryptophan biosynthesis</keyword>
<dbReference type="GO" id="GO:0004834">
    <property type="term" value="F:tryptophan synthase activity"/>
    <property type="evidence" value="ECO:0007669"/>
    <property type="project" value="UniProtKB-UniRule"/>
</dbReference>
<dbReference type="EMBL" id="QGLT01000003">
    <property type="protein sequence ID" value="PXZ00239.1"/>
    <property type="molecule type" value="Genomic_DNA"/>
</dbReference>
<evidence type="ECO:0000256" key="1">
    <source>
        <dbReference type="ARBA" id="ARBA00003365"/>
    </source>
</evidence>
<comment type="function">
    <text evidence="1 9">The alpha subunit is responsible for the aldol cleavage of indoleglycerol phosphate to indole and glyceraldehyde 3-phosphate.</text>
</comment>
<reference evidence="11 12" key="1">
    <citation type="submission" date="2018-05" db="EMBL/GenBank/DDBJ databases">
        <title>Reference genomes for bee gut microbiota database.</title>
        <authorList>
            <person name="Ellegaard K.M."/>
        </authorList>
    </citation>
    <scope>NUCLEOTIDE SEQUENCE [LARGE SCALE GENOMIC DNA]</scope>
    <source>
        <strain evidence="11 12">ESL0284</strain>
    </source>
</reference>
<evidence type="ECO:0000256" key="8">
    <source>
        <dbReference type="ARBA" id="ARBA00049047"/>
    </source>
</evidence>
<proteinExistence type="inferred from homology"/>
<dbReference type="AlphaFoldDB" id="A0A318MVS2"/>
<organism evidence="11 12">
    <name type="scientific">Commensalibacter melissae</name>
    <dbReference type="NCBI Taxonomy" id="2070537"/>
    <lineage>
        <taxon>Bacteria</taxon>
        <taxon>Pseudomonadati</taxon>
        <taxon>Pseudomonadota</taxon>
        <taxon>Alphaproteobacteria</taxon>
        <taxon>Acetobacterales</taxon>
        <taxon>Acetobacteraceae</taxon>
    </lineage>
</organism>
<feature type="active site" description="Proton acceptor" evidence="9">
    <location>
        <position position="49"/>
    </location>
</feature>
<dbReference type="SUPFAM" id="SSF51366">
    <property type="entry name" value="Ribulose-phoshate binding barrel"/>
    <property type="match status" value="1"/>
</dbReference>
<feature type="active site" description="Proton acceptor" evidence="9">
    <location>
        <position position="60"/>
    </location>
</feature>
<dbReference type="PROSITE" id="PS00167">
    <property type="entry name" value="TRP_SYNTHASE_ALPHA"/>
    <property type="match status" value="1"/>
</dbReference>
<evidence type="ECO:0000256" key="5">
    <source>
        <dbReference type="ARBA" id="ARBA00022822"/>
    </source>
</evidence>
<dbReference type="RefSeq" id="WP_110439162.1">
    <property type="nucleotide sequence ID" value="NZ_CP046393.1"/>
</dbReference>
<accession>A0A318MVS2</accession>
<dbReference type="PANTHER" id="PTHR43406:SF1">
    <property type="entry name" value="TRYPTOPHAN SYNTHASE ALPHA CHAIN, CHLOROPLASTIC"/>
    <property type="match status" value="1"/>
</dbReference>
<evidence type="ECO:0000256" key="10">
    <source>
        <dbReference type="RuleBase" id="RU003662"/>
    </source>
</evidence>
<dbReference type="InterPro" id="IPR002028">
    <property type="entry name" value="Trp_synthase_suA"/>
</dbReference>
<evidence type="ECO:0000256" key="2">
    <source>
        <dbReference type="ARBA" id="ARBA00004733"/>
    </source>
</evidence>
<gene>
    <name evidence="9" type="primary">trpA</name>
    <name evidence="11" type="ORF">DK869_06285</name>
</gene>
<dbReference type="InterPro" id="IPR018204">
    <property type="entry name" value="Trp_synthase_alpha_AS"/>
</dbReference>
<dbReference type="HAMAP" id="MF_00131">
    <property type="entry name" value="Trp_synth_alpha"/>
    <property type="match status" value="1"/>
</dbReference>
<name>A0A318MVS2_9PROT</name>
<keyword evidence="6 9" id="KW-0057">Aromatic amino acid biosynthesis</keyword>
<dbReference type="UniPathway" id="UPA00035">
    <property type="reaction ID" value="UER00044"/>
</dbReference>
<dbReference type="FunFam" id="3.20.20.70:FF:000037">
    <property type="entry name" value="Tryptophan synthase alpha chain"/>
    <property type="match status" value="1"/>
</dbReference>
<dbReference type="CDD" id="cd04724">
    <property type="entry name" value="Tryptophan_synthase_alpha"/>
    <property type="match status" value="1"/>
</dbReference>
<evidence type="ECO:0000256" key="6">
    <source>
        <dbReference type="ARBA" id="ARBA00023141"/>
    </source>
</evidence>
<keyword evidence="12" id="KW-1185">Reference proteome</keyword>
<evidence type="ECO:0000256" key="9">
    <source>
        <dbReference type="HAMAP-Rule" id="MF_00131"/>
    </source>
</evidence>
<evidence type="ECO:0000256" key="4">
    <source>
        <dbReference type="ARBA" id="ARBA00022605"/>
    </source>
</evidence>
<dbReference type="OrthoDB" id="9804578at2"/>
<dbReference type="Gene3D" id="3.20.20.70">
    <property type="entry name" value="Aldolase class I"/>
    <property type="match status" value="1"/>
</dbReference>
<evidence type="ECO:0000313" key="11">
    <source>
        <dbReference type="EMBL" id="PXZ00239.1"/>
    </source>
</evidence>
<dbReference type="Proteomes" id="UP000247565">
    <property type="component" value="Unassembled WGS sequence"/>
</dbReference>
<comment type="catalytic activity">
    <reaction evidence="8 9">
        <text>(1S,2R)-1-C-(indol-3-yl)glycerol 3-phosphate + L-serine = D-glyceraldehyde 3-phosphate + L-tryptophan + H2O</text>
        <dbReference type="Rhea" id="RHEA:10532"/>
        <dbReference type="ChEBI" id="CHEBI:15377"/>
        <dbReference type="ChEBI" id="CHEBI:33384"/>
        <dbReference type="ChEBI" id="CHEBI:57912"/>
        <dbReference type="ChEBI" id="CHEBI:58866"/>
        <dbReference type="ChEBI" id="CHEBI:59776"/>
        <dbReference type="EC" id="4.2.1.20"/>
    </reaction>
</comment>
<evidence type="ECO:0000313" key="12">
    <source>
        <dbReference type="Proteomes" id="UP000247565"/>
    </source>
</evidence>
<dbReference type="GO" id="GO:0005829">
    <property type="term" value="C:cytosol"/>
    <property type="evidence" value="ECO:0007669"/>
    <property type="project" value="TreeGrafter"/>
</dbReference>
<dbReference type="NCBIfam" id="TIGR00262">
    <property type="entry name" value="trpA"/>
    <property type="match status" value="1"/>
</dbReference>
<dbReference type="PANTHER" id="PTHR43406">
    <property type="entry name" value="TRYPTOPHAN SYNTHASE, ALPHA CHAIN"/>
    <property type="match status" value="1"/>
</dbReference>
<dbReference type="InterPro" id="IPR011060">
    <property type="entry name" value="RibuloseP-bd_barrel"/>
</dbReference>
<dbReference type="EC" id="4.2.1.20" evidence="9"/>
<evidence type="ECO:0000256" key="3">
    <source>
        <dbReference type="ARBA" id="ARBA00011270"/>
    </source>
</evidence>